<reference evidence="2 3" key="1">
    <citation type="journal article" date="2011" name="J. Bacteriol.">
        <title>Genome sequence of Haloplasma contractile, an unusual contractile bacterium from a deep-sea anoxic brine lake.</title>
        <authorList>
            <person name="Antunes A."/>
            <person name="Alam I."/>
            <person name="El Dorry H."/>
            <person name="Siam R."/>
            <person name="Robertson A."/>
            <person name="Bajic V.B."/>
            <person name="Stingl U."/>
        </authorList>
    </citation>
    <scope>NUCLEOTIDE SEQUENCE [LARGE SCALE GENOMIC DNA]</scope>
    <source>
        <strain evidence="2 3">SSD-17B</strain>
    </source>
</reference>
<dbReference type="InterPro" id="IPR003797">
    <property type="entry name" value="DegV"/>
</dbReference>
<dbReference type="STRING" id="1033810.HLPCO_001486"/>
<proteinExistence type="predicted"/>
<dbReference type="RefSeq" id="WP_008824921.1">
    <property type="nucleotide sequence ID" value="NZ_AFNU02000004.1"/>
</dbReference>
<dbReference type="Gene3D" id="3.30.1180.10">
    <property type="match status" value="1"/>
</dbReference>
<sequence length="291" mass="32693">MLRIVVDSTADLPRDLFDQYDIDMIPLSVHIDETEYLDKRNIKVEEVYNSLREGKDLKTSQPNPLEIIKVLEKSAKNGDDIIIITLSSKLSGTHQVINMVSNQLMDEYKDSSIHVIDSKGGSAIAGIMALQAALLIEKKYNKNEILEVLNDLSNHCEHIFTIADLKYIIKSGRVTKAEAFIGNVLRVKPILRVIDGEIKIYKKVRGNKKLLNTIVEIVEEKIKQFPNQIVGICHADDEGMACQVEKLLKEKFTNIKTFVDTIGSALGTHIGIGGIGIFFFNKEPKVYINQL</sequence>
<dbReference type="GO" id="GO:0008289">
    <property type="term" value="F:lipid binding"/>
    <property type="evidence" value="ECO:0007669"/>
    <property type="project" value="UniProtKB-KW"/>
</dbReference>
<dbReference type="InterPro" id="IPR050270">
    <property type="entry name" value="DegV_domain_contain"/>
</dbReference>
<dbReference type="PROSITE" id="PS51482">
    <property type="entry name" value="DEGV"/>
    <property type="match status" value="1"/>
</dbReference>
<name>U2FI61_9MOLU</name>
<dbReference type="InParanoid" id="U2FI61"/>
<keyword evidence="1" id="KW-0446">Lipid-binding</keyword>
<dbReference type="Gene3D" id="3.40.50.10170">
    <property type="match status" value="1"/>
</dbReference>
<dbReference type="AlphaFoldDB" id="U2FI61"/>
<evidence type="ECO:0000313" key="2">
    <source>
        <dbReference type="EMBL" id="ERJ12500.1"/>
    </source>
</evidence>
<dbReference type="InterPro" id="IPR043168">
    <property type="entry name" value="DegV_C"/>
</dbReference>
<dbReference type="EMBL" id="AFNU02000004">
    <property type="protein sequence ID" value="ERJ12500.1"/>
    <property type="molecule type" value="Genomic_DNA"/>
</dbReference>
<evidence type="ECO:0000256" key="1">
    <source>
        <dbReference type="ARBA" id="ARBA00023121"/>
    </source>
</evidence>
<accession>U2FI61</accession>
<keyword evidence="3" id="KW-1185">Reference proteome</keyword>
<dbReference type="Pfam" id="PF02645">
    <property type="entry name" value="DegV"/>
    <property type="match status" value="1"/>
</dbReference>
<evidence type="ECO:0000313" key="3">
    <source>
        <dbReference type="Proteomes" id="UP000005707"/>
    </source>
</evidence>
<reference evidence="2 3" key="2">
    <citation type="journal article" date="2013" name="PLoS ONE">
        <title>INDIGO - INtegrated Data Warehouse of MIcrobial GenOmes with Examples from the Red Sea Extremophiles.</title>
        <authorList>
            <person name="Alam I."/>
            <person name="Antunes A."/>
            <person name="Kamau A.A."/>
            <person name="Ba Alawi W."/>
            <person name="Kalkatawi M."/>
            <person name="Stingl U."/>
            <person name="Bajic V.B."/>
        </authorList>
    </citation>
    <scope>NUCLEOTIDE SEQUENCE [LARGE SCALE GENOMIC DNA]</scope>
    <source>
        <strain evidence="2 3">SSD-17B</strain>
    </source>
</reference>
<dbReference type="Proteomes" id="UP000005707">
    <property type="component" value="Unassembled WGS sequence"/>
</dbReference>
<comment type="caution">
    <text evidence="2">The sequence shown here is derived from an EMBL/GenBank/DDBJ whole genome shotgun (WGS) entry which is preliminary data.</text>
</comment>
<gene>
    <name evidence="2" type="ORF">HLPCO_001486</name>
</gene>
<dbReference type="PANTHER" id="PTHR33434:SF2">
    <property type="entry name" value="FATTY ACID-BINDING PROTEIN TM_1468"/>
    <property type="match status" value="1"/>
</dbReference>
<dbReference type="eggNOG" id="COG1307">
    <property type="taxonomic scope" value="Bacteria"/>
</dbReference>
<dbReference type="SUPFAM" id="SSF82549">
    <property type="entry name" value="DAK1/DegV-like"/>
    <property type="match status" value="1"/>
</dbReference>
<dbReference type="NCBIfam" id="TIGR00762">
    <property type="entry name" value="DegV"/>
    <property type="match status" value="1"/>
</dbReference>
<organism evidence="2 3">
    <name type="scientific">Haloplasma contractile SSD-17B</name>
    <dbReference type="NCBI Taxonomy" id="1033810"/>
    <lineage>
        <taxon>Bacteria</taxon>
        <taxon>Bacillati</taxon>
        <taxon>Mycoplasmatota</taxon>
        <taxon>Mollicutes</taxon>
        <taxon>Haloplasmatales</taxon>
        <taxon>Haloplasmataceae</taxon>
        <taxon>Haloplasma</taxon>
    </lineage>
</organism>
<protein>
    <submittedName>
        <fullName evidence="2">DegV family protein</fullName>
    </submittedName>
</protein>
<dbReference type="OrthoDB" id="9780660at2"/>
<dbReference type="PANTHER" id="PTHR33434">
    <property type="entry name" value="DEGV DOMAIN-CONTAINING PROTEIN DR_1986-RELATED"/>
    <property type="match status" value="1"/>
</dbReference>